<gene>
    <name evidence="1" type="ORF">SFRICE_032168</name>
</gene>
<organism evidence="1">
    <name type="scientific">Spodoptera frugiperda</name>
    <name type="common">Fall armyworm</name>
    <dbReference type="NCBI Taxonomy" id="7108"/>
    <lineage>
        <taxon>Eukaryota</taxon>
        <taxon>Metazoa</taxon>
        <taxon>Ecdysozoa</taxon>
        <taxon>Arthropoda</taxon>
        <taxon>Hexapoda</taxon>
        <taxon>Insecta</taxon>
        <taxon>Pterygota</taxon>
        <taxon>Neoptera</taxon>
        <taxon>Endopterygota</taxon>
        <taxon>Lepidoptera</taxon>
        <taxon>Glossata</taxon>
        <taxon>Ditrysia</taxon>
        <taxon>Noctuoidea</taxon>
        <taxon>Noctuidae</taxon>
        <taxon>Amphipyrinae</taxon>
        <taxon>Spodoptera</taxon>
    </lineage>
</organism>
<dbReference type="EMBL" id="ODYU01010934">
    <property type="protein sequence ID" value="SOQ56351.1"/>
    <property type="molecule type" value="Genomic_DNA"/>
</dbReference>
<evidence type="ECO:0000313" key="1">
    <source>
        <dbReference type="EMBL" id="SOQ56351.1"/>
    </source>
</evidence>
<reference evidence="1" key="1">
    <citation type="submission" date="2016-07" db="EMBL/GenBank/DDBJ databases">
        <authorList>
            <person name="Bretaudeau A."/>
        </authorList>
    </citation>
    <scope>NUCLEOTIDE SEQUENCE</scope>
    <source>
        <strain evidence="1">Rice</strain>
        <tissue evidence="1">Whole body</tissue>
    </source>
</reference>
<accession>A0A2H1WTH2</accession>
<sequence length="208" mass="23613">MIDELLGVVAGNIDGDKVDDVKEQIVYREDWKKKLIWIKKVLDYQSRPISVESQPVPISRHDGDPRVRNARNLRTDSSKLDLQQFDANDTACATILKLLRVVIENTVIYGSKQSQYHRELCQYLRNLLKEILECFQRSSSKVDDMMIRDGQKVAPLKILPNIIQEENHALTYLALGEVRGSVRLLLPKIHLVPTPAFRVGGPNPTSAS</sequence>
<dbReference type="AlphaFoldDB" id="A0A2H1WTH2"/>
<name>A0A2H1WTH2_SPOFR</name>
<protein>
    <submittedName>
        <fullName evidence="1">SFRICE_032168</fullName>
    </submittedName>
</protein>
<proteinExistence type="predicted"/>